<sequence>MTDTRGGRTRKTKGGGNNTAKKKDEVSSKKTVIQIHISGLRATKPSSKPGLTTKRSHWTSAEGVSQLAGISDAPTPPVGLSEVTTNRLTSFQFEPTSAELLHPVNVPNNKLNSSYTAARSSSGWISVNTPKTQDFDSSAPCAGSSQIVRSVDAPSSEGKRPPKRTKLSSSADQPLYVYPDKGTATGESCSSLRSPDTEEPSDGCPNLIKPNSRVLPSPSGEIEDTADYLDDGIDDIFESMGSDIFIHDHQQTDEPIVDVSGTQGNDEQQLGPFDDDAFDDEFDDDDLGLLILAANQASECSANGDSQPQHTSSDSHIAAYDTISEEADPSVVVGISSTNTSCVSMGHRGPSSPFISPAKPTTRRDAQKINGDHIEDKPIVRSPFPSQVRDRSPVIGLSANTLLRTCFRVGEALNAGCQAARNGKNVMIELYAKVVSSWREPGTVKQHFVFCDLFHSNPPYITGCYELWKGVELWDYDSGRFMQREKKMCRCIGKMKREGKKLQFVVLNIWECNWEDIAWVEGVVCG</sequence>
<feature type="region of interest" description="Disordered" evidence="1">
    <location>
        <begin position="344"/>
        <end position="363"/>
    </location>
</feature>
<organism evidence="2 3">
    <name type="scientific">Zopfia rhizophila CBS 207.26</name>
    <dbReference type="NCBI Taxonomy" id="1314779"/>
    <lineage>
        <taxon>Eukaryota</taxon>
        <taxon>Fungi</taxon>
        <taxon>Dikarya</taxon>
        <taxon>Ascomycota</taxon>
        <taxon>Pezizomycotina</taxon>
        <taxon>Dothideomycetes</taxon>
        <taxon>Dothideomycetes incertae sedis</taxon>
        <taxon>Zopfiaceae</taxon>
        <taxon>Zopfia</taxon>
    </lineage>
</organism>
<reference evidence="2" key="1">
    <citation type="journal article" date="2020" name="Stud. Mycol.">
        <title>101 Dothideomycetes genomes: a test case for predicting lifestyles and emergence of pathogens.</title>
        <authorList>
            <person name="Haridas S."/>
            <person name="Albert R."/>
            <person name="Binder M."/>
            <person name="Bloem J."/>
            <person name="Labutti K."/>
            <person name="Salamov A."/>
            <person name="Andreopoulos B."/>
            <person name="Baker S."/>
            <person name="Barry K."/>
            <person name="Bills G."/>
            <person name="Bluhm B."/>
            <person name="Cannon C."/>
            <person name="Castanera R."/>
            <person name="Culley D."/>
            <person name="Daum C."/>
            <person name="Ezra D."/>
            <person name="Gonzalez J."/>
            <person name="Henrissat B."/>
            <person name="Kuo A."/>
            <person name="Liang C."/>
            <person name="Lipzen A."/>
            <person name="Lutzoni F."/>
            <person name="Magnuson J."/>
            <person name="Mondo S."/>
            <person name="Nolan M."/>
            <person name="Ohm R."/>
            <person name="Pangilinan J."/>
            <person name="Park H.-J."/>
            <person name="Ramirez L."/>
            <person name="Alfaro M."/>
            <person name="Sun H."/>
            <person name="Tritt A."/>
            <person name="Yoshinaga Y."/>
            <person name="Zwiers L.-H."/>
            <person name="Turgeon B."/>
            <person name="Goodwin S."/>
            <person name="Spatafora J."/>
            <person name="Crous P."/>
            <person name="Grigoriev I."/>
        </authorList>
    </citation>
    <scope>NUCLEOTIDE SEQUENCE</scope>
    <source>
        <strain evidence="2">CBS 207.26</strain>
    </source>
</reference>
<dbReference type="OrthoDB" id="5397183at2759"/>
<evidence type="ECO:0000256" key="1">
    <source>
        <dbReference type="SAM" id="MobiDB-lite"/>
    </source>
</evidence>
<dbReference type="Proteomes" id="UP000800200">
    <property type="component" value="Unassembled WGS sequence"/>
</dbReference>
<gene>
    <name evidence="2" type="ORF">K469DRAFT_713978</name>
</gene>
<proteinExistence type="predicted"/>
<dbReference type="AlphaFoldDB" id="A0A6A6DRU8"/>
<feature type="region of interest" description="Disordered" evidence="1">
    <location>
        <begin position="1"/>
        <end position="80"/>
    </location>
</feature>
<keyword evidence="3" id="KW-1185">Reference proteome</keyword>
<dbReference type="EMBL" id="ML994654">
    <property type="protein sequence ID" value="KAF2181102.1"/>
    <property type="molecule type" value="Genomic_DNA"/>
</dbReference>
<evidence type="ECO:0000313" key="3">
    <source>
        <dbReference type="Proteomes" id="UP000800200"/>
    </source>
</evidence>
<protein>
    <submittedName>
        <fullName evidence="2">Uncharacterized protein</fullName>
    </submittedName>
</protein>
<feature type="compositionally biased region" description="Polar residues" evidence="1">
    <location>
        <begin position="185"/>
        <end position="194"/>
    </location>
</feature>
<accession>A0A6A6DRU8</accession>
<name>A0A6A6DRU8_9PEZI</name>
<evidence type="ECO:0000313" key="2">
    <source>
        <dbReference type="EMBL" id="KAF2181102.1"/>
    </source>
</evidence>
<feature type="compositionally biased region" description="Polar residues" evidence="1">
    <location>
        <begin position="106"/>
        <end position="136"/>
    </location>
</feature>
<feature type="region of interest" description="Disordered" evidence="1">
    <location>
        <begin position="104"/>
        <end position="220"/>
    </location>
</feature>